<keyword evidence="1" id="KW-0175">Coiled coil</keyword>
<name>A0A255ZLL5_9FLAO</name>
<dbReference type="AlphaFoldDB" id="A0A255ZLL5"/>
<dbReference type="Proteomes" id="UP000216035">
    <property type="component" value="Unassembled WGS sequence"/>
</dbReference>
<dbReference type="OrthoDB" id="1427655at2"/>
<evidence type="ECO:0000313" key="3">
    <source>
        <dbReference type="Proteomes" id="UP000216035"/>
    </source>
</evidence>
<dbReference type="EMBL" id="NOXX01000215">
    <property type="protein sequence ID" value="OYQ42299.1"/>
    <property type="molecule type" value="Genomic_DNA"/>
</dbReference>
<evidence type="ECO:0000256" key="1">
    <source>
        <dbReference type="SAM" id="Coils"/>
    </source>
</evidence>
<comment type="caution">
    <text evidence="2">The sequence shown here is derived from an EMBL/GenBank/DDBJ whole genome shotgun (WGS) entry which is preliminary data.</text>
</comment>
<feature type="coiled-coil region" evidence="1">
    <location>
        <begin position="145"/>
        <end position="201"/>
    </location>
</feature>
<reference evidence="2 3" key="1">
    <citation type="submission" date="2017-07" db="EMBL/GenBank/DDBJ databases">
        <title>Flavobacterium cyanobacteriorum sp. nov., isolated from cyanobacterial aggregates in a eutrophic lake.</title>
        <authorList>
            <person name="Cai H."/>
        </authorList>
    </citation>
    <scope>NUCLEOTIDE SEQUENCE [LARGE SCALE GENOMIC DNA]</scope>
    <source>
        <strain evidence="2 3">TH167</strain>
    </source>
</reference>
<accession>A0A255ZLL5</accession>
<dbReference type="RefSeq" id="WP_094487095.1">
    <property type="nucleotide sequence ID" value="NZ_NOXX01000215.1"/>
</dbReference>
<protein>
    <submittedName>
        <fullName evidence="2">Uncharacterized protein</fullName>
    </submittedName>
</protein>
<keyword evidence="3" id="KW-1185">Reference proteome</keyword>
<organism evidence="2 3">
    <name type="scientific">Flavobacterium aurantiibacter</name>
    <dbReference type="NCBI Taxonomy" id="2023067"/>
    <lineage>
        <taxon>Bacteria</taxon>
        <taxon>Pseudomonadati</taxon>
        <taxon>Bacteroidota</taxon>
        <taxon>Flavobacteriia</taxon>
        <taxon>Flavobacteriales</taxon>
        <taxon>Flavobacteriaceae</taxon>
        <taxon>Flavobacterium</taxon>
    </lineage>
</organism>
<evidence type="ECO:0000313" key="2">
    <source>
        <dbReference type="EMBL" id="OYQ42299.1"/>
    </source>
</evidence>
<proteinExistence type="predicted"/>
<gene>
    <name evidence="2" type="ORF">CHX27_12420</name>
</gene>
<sequence>MNTVVAQRSILKGSVAISGYTTSAVFVQNATTEQETQIAENGSFEILCQADDLLLFYGDGIDFFRVLVEENHFKLGMRVNLTAKAIPLEEVQIANYDGMLAGIIGYTPKRYTVAERRFKRIASLDPVMGLGPGVGGVSFSLDPIMNKLNGGIRKYKRALDAERAEIARQRVFDKFDATELAKRLKIDKQQVEDMVRFAAEEPEFQKIAKEATDSALLFQLSRYWVIYQEHLKK</sequence>